<dbReference type="PANTHER" id="PTHR35091">
    <property type="entry name" value="FLAGELLAR PROTEIN FLIL"/>
    <property type="match status" value="1"/>
</dbReference>
<keyword evidence="5 10" id="KW-0145">Chemotaxis</keyword>
<keyword evidence="7 10" id="KW-0283">Flagellar rotation</keyword>
<dbReference type="GO" id="GO:0009425">
    <property type="term" value="C:bacterial-type flagellum basal body"/>
    <property type="evidence" value="ECO:0007669"/>
    <property type="project" value="InterPro"/>
</dbReference>
<dbReference type="Pfam" id="PF03748">
    <property type="entry name" value="FliL"/>
    <property type="match status" value="1"/>
</dbReference>
<comment type="subcellular location">
    <subcellularLocation>
        <location evidence="2">Cell membrane</location>
        <topology evidence="2">Single-pass membrane protein</topology>
    </subcellularLocation>
</comment>
<evidence type="ECO:0000256" key="6">
    <source>
        <dbReference type="ARBA" id="ARBA00022692"/>
    </source>
</evidence>
<dbReference type="GO" id="GO:0071978">
    <property type="term" value="P:bacterial-type flagellum-dependent swarming motility"/>
    <property type="evidence" value="ECO:0007669"/>
    <property type="project" value="TreeGrafter"/>
</dbReference>
<evidence type="ECO:0000256" key="9">
    <source>
        <dbReference type="ARBA" id="ARBA00023136"/>
    </source>
</evidence>
<dbReference type="InterPro" id="IPR005503">
    <property type="entry name" value="FliL"/>
</dbReference>
<keyword evidence="11" id="KW-0966">Cell projection</keyword>
<proteinExistence type="inferred from homology"/>
<dbReference type="GO" id="GO:0005886">
    <property type="term" value="C:plasma membrane"/>
    <property type="evidence" value="ECO:0007669"/>
    <property type="project" value="UniProtKB-SubCell"/>
</dbReference>
<dbReference type="KEGG" id="afx:JZ786_12160"/>
<evidence type="ECO:0000256" key="8">
    <source>
        <dbReference type="ARBA" id="ARBA00022989"/>
    </source>
</evidence>
<evidence type="ECO:0000256" key="4">
    <source>
        <dbReference type="ARBA" id="ARBA00022475"/>
    </source>
</evidence>
<keyword evidence="9 10" id="KW-0472">Membrane</keyword>
<dbReference type="RefSeq" id="WP_206658883.1">
    <property type="nucleotide sequence ID" value="NZ_CP071182.1"/>
</dbReference>
<evidence type="ECO:0000313" key="12">
    <source>
        <dbReference type="Proteomes" id="UP000663505"/>
    </source>
</evidence>
<keyword evidence="12" id="KW-1185">Reference proteome</keyword>
<evidence type="ECO:0000256" key="1">
    <source>
        <dbReference type="ARBA" id="ARBA00002254"/>
    </source>
</evidence>
<gene>
    <name evidence="11" type="ORF">JZ786_12160</name>
</gene>
<evidence type="ECO:0000256" key="5">
    <source>
        <dbReference type="ARBA" id="ARBA00022500"/>
    </source>
</evidence>
<dbReference type="EMBL" id="CP071182">
    <property type="protein sequence ID" value="QSO49574.1"/>
    <property type="molecule type" value="Genomic_DNA"/>
</dbReference>
<keyword evidence="11" id="KW-0282">Flagellum</keyword>
<name>A0A9X7W3C4_9BACL</name>
<sequence length="140" mass="15206">MKGIVRTMWIIIAAIVVVCGLGVGGYYYLSHRSTAPHPVTAAQLAALRVDLPENTTNLKDGLIQFTVSLQAKNKSSKQQISDLLPAVEDAINESMRHFTKEQLHTAAGLAQLKADIMQSVDKQLPGGKVSDVYFSTIVIQ</sequence>
<keyword evidence="8 10" id="KW-1133">Transmembrane helix</keyword>
<dbReference type="PANTHER" id="PTHR35091:SF2">
    <property type="entry name" value="FLAGELLAR PROTEIN FLIL"/>
    <property type="match status" value="1"/>
</dbReference>
<evidence type="ECO:0000256" key="3">
    <source>
        <dbReference type="ARBA" id="ARBA00008281"/>
    </source>
</evidence>
<protein>
    <recommendedName>
        <fullName evidence="10">Flagellar protein FliL</fullName>
    </recommendedName>
</protein>
<accession>A0A9X7W3C4</accession>
<comment type="function">
    <text evidence="1 10">Controls the rotational direction of flagella during chemotaxis.</text>
</comment>
<keyword evidence="6 10" id="KW-0812">Transmembrane</keyword>
<evidence type="ECO:0000313" key="11">
    <source>
        <dbReference type="EMBL" id="QSO49574.1"/>
    </source>
</evidence>
<keyword evidence="11" id="KW-0969">Cilium</keyword>
<feature type="transmembrane region" description="Helical" evidence="10">
    <location>
        <begin position="7"/>
        <end position="29"/>
    </location>
</feature>
<dbReference type="GO" id="GO:0006935">
    <property type="term" value="P:chemotaxis"/>
    <property type="evidence" value="ECO:0007669"/>
    <property type="project" value="UniProtKB-KW"/>
</dbReference>
<evidence type="ECO:0000256" key="10">
    <source>
        <dbReference type="RuleBase" id="RU364125"/>
    </source>
</evidence>
<dbReference type="AlphaFoldDB" id="A0A9X7W3C4"/>
<evidence type="ECO:0000256" key="7">
    <source>
        <dbReference type="ARBA" id="ARBA00022779"/>
    </source>
</evidence>
<reference evidence="11 12" key="1">
    <citation type="submission" date="2021-02" db="EMBL/GenBank/DDBJ databases">
        <title>Alicyclobacillus curvatus sp. nov. and Alicyclobacillus mengziensis sp. nov., two acidophilic bacteria isolated from acid mine drainage.</title>
        <authorList>
            <person name="Huang Y."/>
        </authorList>
    </citation>
    <scope>NUCLEOTIDE SEQUENCE [LARGE SCALE GENOMIC DNA]</scope>
    <source>
        <strain evidence="11 12">S30H14</strain>
    </source>
</reference>
<evidence type="ECO:0000256" key="2">
    <source>
        <dbReference type="ARBA" id="ARBA00004162"/>
    </source>
</evidence>
<dbReference type="Proteomes" id="UP000663505">
    <property type="component" value="Chromosome"/>
</dbReference>
<keyword evidence="4 10" id="KW-1003">Cell membrane</keyword>
<organism evidence="11 12">
    <name type="scientific">Alicyclobacillus mengziensis</name>
    <dbReference type="NCBI Taxonomy" id="2931921"/>
    <lineage>
        <taxon>Bacteria</taxon>
        <taxon>Bacillati</taxon>
        <taxon>Bacillota</taxon>
        <taxon>Bacilli</taxon>
        <taxon>Bacillales</taxon>
        <taxon>Alicyclobacillaceae</taxon>
        <taxon>Alicyclobacillus</taxon>
    </lineage>
</organism>
<comment type="similarity">
    <text evidence="3 10">Belongs to the FliL family.</text>
</comment>